<comment type="caution">
    <text evidence="13">The sequence shown here is derived from an EMBL/GenBank/DDBJ whole genome shotgun (WGS) entry which is preliminary data.</text>
</comment>
<dbReference type="SUPFAM" id="SSF101967">
    <property type="entry name" value="Adhesin YadA, collagen-binding domain"/>
    <property type="match status" value="1"/>
</dbReference>
<dbReference type="Pfam" id="PF05662">
    <property type="entry name" value="YadA_stalk"/>
    <property type="match status" value="3"/>
</dbReference>
<dbReference type="InterPro" id="IPR045584">
    <property type="entry name" value="Pilin-like"/>
</dbReference>
<keyword evidence="7" id="KW-0732">Signal</keyword>
<organism evidence="13 14">
    <name type="scientific">Chelonobacter oris</name>
    <dbReference type="NCBI Taxonomy" id="505317"/>
    <lineage>
        <taxon>Bacteria</taxon>
        <taxon>Pseudomonadati</taxon>
        <taxon>Pseudomonadota</taxon>
        <taxon>Gammaproteobacteria</taxon>
        <taxon>Pasteurellales</taxon>
        <taxon>Pasteurellaceae</taxon>
        <taxon>Chelonobacter</taxon>
    </lineage>
</organism>
<dbReference type="InterPro" id="IPR008635">
    <property type="entry name" value="Coiled_stalk_dom"/>
</dbReference>
<dbReference type="Gene3D" id="6.20.50.100">
    <property type="match status" value="1"/>
</dbReference>
<sequence length="695" mass="70577">TLNDGLRFQGDTGNAIAKKLNETLSIKGNVAADAEVTDKNLRVDNVNGDLILKMARDLTDLNSAIFLDQAGNRTVIGANGMTIVSADPNKPTVSLTENGLDNGGNVISNIGAGKNDADAVNKKQLDDAVKNVVDNAKTASVKAGNNTTVTSSVNPADANDTVYTVNAEKSTVTAGSDLVSVASATTEASNVTDYKIDLSEKAKAEIGAAKTEVKAADDEANVTVTPSVGENGQAVYEVALNKNLSVDSVKTGDVEISAGGINAGDKKISHVDAGTIAQGSKDAVNGGQLFNQGEGVKNIIGGNTVYDPETGSYTNNNIGGTGKRNLNDAIQAANEKANAAAEQAGKGWNLSVNNGVNAGNIAPAATVDLNNVDKNIVISKTENNVTFDLNKSVTVDTITANESIKVGDITVSKDGINAGNTVIGNVKAAEIKQGGTDAATTGQLYNNAQSIAKTLGGGATMDAGGNITAPTYNVVNGDPASGNSVQVYTVGDAINNLSAAVQKPLTFETDTGSYVAKLGSSIAVKGDGNNISTSVDANGNISVKMAEAPTFNTITANRYNVGDKTYIDGNGINANNQTVNNVADGEISATSKQAVNGSQLHATHQAINHVNNRIDGLAKDIDGVGATAAAMSSLPQAYLPGHSAVAVSGGAHGGQNALALGVSRISDNGKVIVKLNAAHNSRGDATAGVGVAYQW</sequence>
<dbReference type="Gene3D" id="3.30.1300.30">
    <property type="entry name" value="GSPII I/J protein-like"/>
    <property type="match status" value="1"/>
</dbReference>
<dbReference type="Gene3D" id="2.150.10.10">
    <property type="entry name" value="Serralysin-like metalloprotease, C-terminal"/>
    <property type="match status" value="1"/>
</dbReference>
<comment type="subcellular location">
    <subcellularLocation>
        <location evidence="2">Cell outer membrane</location>
    </subcellularLocation>
    <subcellularLocation>
        <location evidence="1">Cell surface</location>
    </subcellularLocation>
</comment>
<keyword evidence="8" id="KW-0653">Protein transport</keyword>
<feature type="domain" description="Trimeric autotransporter adhesin YadA-like stalk" evidence="12">
    <location>
        <begin position="107"/>
        <end position="146"/>
    </location>
</feature>
<dbReference type="Gene3D" id="1.20.5.170">
    <property type="match status" value="1"/>
</dbReference>
<evidence type="ECO:0000256" key="9">
    <source>
        <dbReference type="ARBA" id="ARBA00023136"/>
    </source>
</evidence>
<dbReference type="GO" id="GO:0015031">
    <property type="term" value="P:protein transport"/>
    <property type="evidence" value="ECO:0007669"/>
    <property type="project" value="UniProtKB-KW"/>
</dbReference>
<dbReference type="AlphaFoldDB" id="A0A0A3AUN1"/>
<keyword evidence="6" id="KW-0812">Transmembrane</keyword>
<evidence type="ECO:0000313" key="14">
    <source>
        <dbReference type="Proteomes" id="UP000030380"/>
    </source>
</evidence>
<evidence type="ECO:0000256" key="7">
    <source>
        <dbReference type="ARBA" id="ARBA00022729"/>
    </source>
</evidence>
<feature type="domain" description="Trimeric autotransporter adhesin YadA-like C-terminal membrane anchor" evidence="11">
    <location>
        <begin position="635"/>
        <end position="695"/>
    </location>
</feature>
<dbReference type="SUPFAM" id="SSF54523">
    <property type="entry name" value="Pili subunits"/>
    <property type="match status" value="1"/>
</dbReference>
<dbReference type="GO" id="GO:0009986">
    <property type="term" value="C:cell surface"/>
    <property type="evidence" value="ECO:0007669"/>
    <property type="project" value="UniProtKB-SubCell"/>
</dbReference>
<name>A0A0A3AUN1_9PAST</name>
<feature type="domain" description="Trimeric autotransporter adhesin YadA-like stalk" evidence="12">
    <location>
        <begin position="267"/>
        <end position="304"/>
    </location>
</feature>
<accession>A0A0A3AUN1</accession>
<dbReference type="Gene3D" id="2.20.70.140">
    <property type="match status" value="1"/>
</dbReference>
<evidence type="ECO:0000256" key="5">
    <source>
        <dbReference type="ARBA" id="ARBA00022452"/>
    </source>
</evidence>
<dbReference type="Proteomes" id="UP000030380">
    <property type="component" value="Unassembled WGS sequence"/>
</dbReference>
<proteinExistence type="inferred from homology"/>
<evidence type="ECO:0000256" key="1">
    <source>
        <dbReference type="ARBA" id="ARBA00004241"/>
    </source>
</evidence>
<evidence type="ECO:0000256" key="4">
    <source>
        <dbReference type="ARBA" id="ARBA00022448"/>
    </source>
</evidence>
<gene>
    <name evidence="13" type="ORF">OA57_01460</name>
</gene>
<keyword evidence="4" id="KW-0813">Transport</keyword>
<keyword evidence="5" id="KW-1134">Transmembrane beta strand</keyword>
<dbReference type="GO" id="GO:0009279">
    <property type="term" value="C:cell outer membrane"/>
    <property type="evidence" value="ECO:0007669"/>
    <property type="project" value="UniProtKB-SubCell"/>
</dbReference>
<evidence type="ECO:0000256" key="8">
    <source>
        <dbReference type="ARBA" id="ARBA00022927"/>
    </source>
</evidence>
<evidence type="ECO:0000256" key="10">
    <source>
        <dbReference type="ARBA" id="ARBA00023237"/>
    </source>
</evidence>
<reference evidence="13 14" key="1">
    <citation type="submission" date="2014-11" db="EMBL/GenBank/DDBJ databases">
        <title>Draft genome sequence of Chelonobacter oris 1662T, associated with respiratory disease in Hermann's Tortoises.</title>
        <authorList>
            <person name="Kudirkiene E."/>
            <person name="Hansen M.J."/>
            <person name="Bojesen A.M."/>
        </authorList>
    </citation>
    <scope>NUCLEOTIDE SEQUENCE [LARGE SCALE GENOMIC DNA]</scope>
    <source>
        <strain evidence="13 14">1662</strain>
    </source>
</reference>
<evidence type="ECO:0000259" key="12">
    <source>
        <dbReference type="Pfam" id="PF05662"/>
    </source>
</evidence>
<keyword evidence="10" id="KW-0998">Cell outer membrane</keyword>
<dbReference type="InterPro" id="IPR011049">
    <property type="entry name" value="Serralysin-like_metalloprot_C"/>
</dbReference>
<dbReference type="RefSeq" id="WP_034612483.1">
    <property type="nucleotide sequence ID" value="NZ_JSUM01000002.1"/>
</dbReference>
<feature type="non-terminal residue" evidence="13">
    <location>
        <position position="1"/>
    </location>
</feature>
<evidence type="ECO:0000259" key="11">
    <source>
        <dbReference type="Pfam" id="PF03895"/>
    </source>
</evidence>
<evidence type="ECO:0000256" key="2">
    <source>
        <dbReference type="ARBA" id="ARBA00004442"/>
    </source>
</evidence>
<dbReference type="Pfam" id="PF03895">
    <property type="entry name" value="YadA_anchor"/>
    <property type="match status" value="1"/>
</dbReference>
<keyword evidence="9" id="KW-0472">Membrane</keyword>
<evidence type="ECO:0008006" key="15">
    <source>
        <dbReference type="Google" id="ProtNLM"/>
    </source>
</evidence>
<evidence type="ECO:0000313" key="13">
    <source>
        <dbReference type="EMBL" id="KGQ71477.1"/>
    </source>
</evidence>
<dbReference type="EMBL" id="JSUM01000002">
    <property type="protein sequence ID" value="KGQ71477.1"/>
    <property type="molecule type" value="Genomic_DNA"/>
</dbReference>
<keyword evidence="14" id="KW-1185">Reference proteome</keyword>
<evidence type="ECO:0000256" key="3">
    <source>
        <dbReference type="ARBA" id="ARBA00005848"/>
    </source>
</evidence>
<dbReference type="InterPro" id="IPR005594">
    <property type="entry name" value="YadA_C"/>
</dbReference>
<dbReference type="STRING" id="505317.OA57_01460"/>
<feature type="domain" description="Trimeric autotransporter adhesin YadA-like stalk" evidence="12">
    <location>
        <begin position="579"/>
        <end position="619"/>
    </location>
</feature>
<evidence type="ECO:0000256" key="6">
    <source>
        <dbReference type="ARBA" id="ARBA00022692"/>
    </source>
</evidence>
<protein>
    <recommendedName>
        <fullName evidence="15">Adhesin</fullName>
    </recommendedName>
</protein>
<comment type="similarity">
    <text evidence="3">Belongs to the autotransporter-2 (AT-2) (TC 1.B.40) family.</text>
</comment>